<dbReference type="InterPro" id="IPR004481">
    <property type="entry name" value="K/Na/Ca-exchanger"/>
</dbReference>
<evidence type="ECO:0000256" key="8">
    <source>
        <dbReference type="ARBA" id="ARBA00022729"/>
    </source>
</evidence>
<dbReference type="GO" id="GO:0005262">
    <property type="term" value="F:calcium channel activity"/>
    <property type="evidence" value="ECO:0007669"/>
    <property type="project" value="TreeGrafter"/>
</dbReference>
<dbReference type="eggNOG" id="KOG1307">
    <property type="taxonomic scope" value="Eukaryota"/>
</dbReference>
<accession>A0A1I7RSX3</accession>
<dbReference type="InterPro" id="IPR036259">
    <property type="entry name" value="MFS_trans_sf"/>
</dbReference>
<sequence length="1217" mass="136237">MSSKIFSTDSFDASAKGAGQKYRLYKIRWALIAALFIMNLFYGMLSNAFDRIQNVANSSETSFQNINFWFKIIFPIGFLTAALPSSLIISRLSILPSMYISLFLGLIGIGIRFGGLYFPRFYDYRFSIILFGHTVTSLSHSICLILPSTLSHLWFPSGQRTMATSVPFLGFILGKILSVLISGYVASVNDTTELINLTCAHGIFALLPAFPLFLVWKSRPRVPPTSSADRFQFEYQIPLPESSKTSTLNNYVIIGLTTGCVLFLFDIHVHILESIETPTKLKYVNSLTLFVISIIGTLAFSGIVDSSYAHKTVFRACLSLSTLSASFLSLMSLMTYKQALAIGSLCLMAFCLVSLISVGHEMMIEMSFGNGTTSPSAFIWTICNVVQLGMMCLYEFFKGVYDDDHSVQVVLWTATAIFVLTFFLAIIALKFVPRRKFYEDNANSTRIRDILNGGILSSDEVRTVFRPFESSYNLSSGIWIVVEFVCSVRSDSLRMPHLQRLKQFIHHRRKIERRLMTWLLICGLVMIIFYVLLVVGTGFYILYSQLLSRNPVLEIRQQFRLNEDPVVQLLSDGMAAEEGDDANPDVAVQNRPIDIGVNRMLRMRRLINRERVRIKREIVTDLRNETIIGDKSRPKRTTCSEQALGHIPNNSTDADDVFPDDLFTFDQRRHGAIIFHFCGLCYMFVALAIVCDEYFVPSLGVLTQQLGISDDVAGATFMAAGGSAPEFFTSLFGVFITQNNVGVGTIVGSATFNILCVLAFCCLFSRQILHLKWWPMFRDMSFYVMALFALLIFFRDEQVDWIEAFFLFSIYICYGVFMKYNEFFEQMSGRLFSGRTAVTPQAQLVKIEQDISNGRTANEATSTENGPKVERNIPVLHSGAMFRTGLMHMALEDMEIASDTSSLPGGVSTFSIPHDSPPKPRLVKTKSQPSITPLKLKAARLAPARSLAASVIELDRVSMASSAWSNSTAVVDSAVISNGNGMKKDRGSIAMTKQKSIETEIEQPVDISWPNTTNKRVMYIILIPIMIPLYFTLADVKKPGRERFMIWTFSGSILWIALYSYLMVWWANTIGSTIGIPNEIMGLTILAAGTSIPDLITSIIVARKGLGDMAVSSSIGSNLFDVCVGLPIPWLMKFSSDFVFKSRTESIAVVSNGLICSVGMLFSMLLILYLSVWAFGWRMNKKFGFTMITSYVLMCIFSVLLELDIVLCPLRRLTHHC</sequence>
<keyword evidence="16" id="KW-0739">Sodium transport</keyword>
<evidence type="ECO:0000256" key="15">
    <source>
        <dbReference type="ARBA" id="ARBA00023136"/>
    </source>
</evidence>
<dbReference type="GO" id="GO:0015293">
    <property type="term" value="F:symporter activity"/>
    <property type="evidence" value="ECO:0007669"/>
    <property type="project" value="UniProtKB-KW"/>
</dbReference>
<keyword evidence="11" id="KW-0630">Potassium</keyword>
<evidence type="ECO:0000256" key="6">
    <source>
        <dbReference type="ARBA" id="ARBA00022568"/>
    </source>
</evidence>
<evidence type="ECO:0000256" key="14">
    <source>
        <dbReference type="ARBA" id="ARBA00023065"/>
    </source>
</evidence>
<dbReference type="GO" id="GO:0005886">
    <property type="term" value="C:plasma membrane"/>
    <property type="evidence" value="ECO:0007669"/>
    <property type="project" value="TreeGrafter"/>
</dbReference>
<dbReference type="PANTHER" id="PTHR10846:SF72">
    <property type="entry name" value="SODIUM_POTASSIUM_CALCIUM EXCHANGER NCKX30C"/>
    <property type="match status" value="1"/>
</dbReference>
<name>A0A1I7RSX3_BURXY</name>
<evidence type="ECO:0000256" key="11">
    <source>
        <dbReference type="ARBA" id="ARBA00022958"/>
    </source>
</evidence>
<evidence type="ECO:0000256" key="7">
    <source>
        <dbReference type="ARBA" id="ARBA00022692"/>
    </source>
</evidence>
<dbReference type="WBParaSite" id="BXY_0382700.1">
    <property type="protein sequence ID" value="BXY_0382700.1"/>
    <property type="gene ID" value="BXY_0382700"/>
</dbReference>
<dbReference type="InterPro" id="IPR044880">
    <property type="entry name" value="NCX_ion-bd_dom_sf"/>
</dbReference>
<feature type="domain" description="Sodium/calcium exchanger membrane region" evidence="17">
    <location>
        <begin position="1046"/>
        <end position="1199"/>
    </location>
</feature>
<evidence type="ECO:0000256" key="12">
    <source>
        <dbReference type="ARBA" id="ARBA00022989"/>
    </source>
</evidence>
<comment type="similarity">
    <text evidence="2">Belongs to the Ca(2+):cation antiporter (CaCA) (TC 2.A.19) family. SLC24A subfamily.</text>
</comment>
<evidence type="ECO:0000256" key="5">
    <source>
        <dbReference type="ARBA" id="ARBA00022538"/>
    </source>
</evidence>
<dbReference type="Gene3D" id="1.20.1420.30">
    <property type="entry name" value="NCX, central ion-binding region"/>
    <property type="match status" value="2"/>
</dbReference>
<evidence type="ECO:0000256" key="16">
    <source>
        <dbReference type="ARBA" id="ARBA00023201"/>
    </source>
</evidence>
<dbReference type="Gene3D" id="1.20.1250.20">
    <property type="entry name" value="MFS general substrate transporter like domains"/>
    <property type="match status" value="1"/>
</dbReference>
<dbReference type="SUPFAM" id="SSF103473">
    <property type="entry name" value="MFS general substrate transporter"/>
    <property type="match status" value="1"/>
</dbReference>
<organism evidence="18 19">
    <name type="scientific">Bursaphelenchus xylophilus</name>
    <name type="common">Pinewood nematode worm</name>
    <name type="synonym">Aphelenchoides xylophilus</name>
    <dbReference type="NCBI Taxonomy" id="6326"/>
    <lineage>
        <taxon>Eukaryota</taxon>
        <taxon>Metazoa</taxon>
        <taxon>Ecdysozoa</taxon>
        <taxon>Nematoda</taxon>
        <taxon>Chromadorea</taxon>
        <taxon>Rhabditida</taxon>
        <taxon>Tylenchina</taxon>
        <taxon>Tylenchomorpha</taxon>
        <taxon>Aphelenchoidea</taxon>
        <taxon>Aphelenchoididae</taxon>
        <taxon>Bursaphelenchus</taxon>
    </lineage>
</organism>
<dbReference type="FunFam" id="1.20.1420.30:FF:000004">
    <property type="entry name" value="Sodium/potassium/calcium exchanger 2 isoform 1"/>
    <property type="match status" value="1"/>
</dbReference>
<keyword evidence="9" id="KW-0106">Calcium</keyword>
<keyword evidence="4" id="KW-0050">Antiport</keyword>
<keyword evidence="10" id="KW-0769">Symport</keyword>
<keyword evidence="12" id="KW-1133">Transmembrane helix</keyword>
<dbReference type="PANTHER" id="PTHR10846">
    <property type="entry name" value="SODIUM/POTASSIUM/CALCIUM EXCHANGER"/>
    <property type="match status" value="1"/>
</dbReference>
<reference evidence="19" key="1">
    <citation type="submission" date="2016-11" db="UniProtKB">
        <authorList>
            <consortium name="WormBaseParasite"/>
        </authorList>
    </citation>
    <scope>IDENTIFICATION</scope>
</reference>
<dbReference type="NCBIfam" id="TIGR00367">
    <property type="entry name" value="calcium/sodium antiporter"/>
    <property type="match status" value="1"/>
</dbReference>
<evidence type="ECO:0000259" key="17">
    <source>
        <dbReference type="Pfam" id="PF01699"/>
    </source>
</evidence>
<dbReference type="Proteomes" id="UP000095284">
    <property type="component" value="Unplaced"/>
</dbReference>
<dbReference type="FunFam" id="1.20.1420.30:FF:000009">
    <property type="entry name" value="sodium/potassium/calcium exchanger 5 isoform X2"/>
    <property type="match status" value="1"/>
</dbReference>
<evidence type="ECO:0000256" key="13">
    <source>
        <dbReference type="ARBA" id="ARBA00023053"/>
    </source>
</evidence>
<comment type="subcellular location">
    <subcellularLocation>
        <location evidence="1">Membrane</location>
        <topology evidence="1">Multi-pass membrane protein</topology>
    </subcellularLocation>
</comment>
<evidence type="ECO:0000256" key="3">
    <source>
        <dbReference type="ARBA" id="ARBA00022448"/>
    </source>
</evidence>
<evidence type="ECO:0000313" key="19">
    <source>
        <dbReference type="WBParaSite" id="BXY_0382700.1"/>
    </source>
</evidence>
<proteinExistence type="inferred from homology"/>
<evidence type="ECO:0000256" key="4">
    <source>
        <dbReference type="ARBA" id="ARBA00022449"/>
    </source>
</evidence>
<evidence type="ECO:0000313" key="18">
    <source>
        <dbReference type="Proteomes" id="UP000095284"/>
    </source>
</evidence>
<dbReference type="GO" id="GO:0008273">
    <property type="term" value="F:calcium, potassium:sodium antiporter activity"/>
    <property type="evidence" value="ECO:0007669"/>
    <property type="project" value="TreeGrafter"/>
</dbReference>
<keyword evidence="14" id="KW-0406">Ion transport</keyword>
<keyword evidence="7" id="KW-0812">Transmembrane</keyword>
<keyword evidence="15" id="KW-0472">Membrane</keyword>
<dbReference type="GO" id="GO:0006874">
    <property type="term" value="P:intracellular calcium ion homeostasis"/>
    <property type="evidence" value="ECO:0007669"/>
    <property type="project" value="TreeGrafter"/>
</dbReference>
<keyword evidence="8" id="KW-0732">Signal</keyword>
<feature type="domain" description="Sodium/calcium exchanger membrane region" evidence="17">
    <location>
        <begin position="679"/>
        <end position="818"/>
    </location>
</feature>
<evidence type="ECO:0000256" key="10">
    <source>
        <dbReference type="ARBA" id="ARBA00022847"/>
    </source>
</evidence>
<keyword evidence="6" id="KW-0109">Calcium transport</keyword>
<keyword evidence="13" id="KW-0915">Sodium</keyword>
<keyword evidence="3" id="KW-0813">Transport</keyword>
<evidence type="ECO:0000256" key="1">
    <source>
        <dbReference type="ARBA" id="ARBA00004141"/>
    </source>
</evidence>
<evidence type="ECO:0000256" key="9">
    <source>
        <dbReference type="ARBA" id="ARBA00022837"/>
    </source>
</evidence>
<protein>
    <submittedName>
        <fullName evidence="19">Protein kinase domain-containing protein</fullName>
    </submittedName>
</protein>
<dbReference type="AlphaFoldDB" id="A0A1I7RSX3"/>
<evidence type="ECO:0000256" key="2">
    <source>
        <dbReference type="ARBA" id="ARBA00005364"/>
    </source>
</evidence>
<dbReference type="Pfam" id="PF01699">
    <property type="entry name" value="Na_Ca_ex"/>
    <property type="match status" value="2"/>
</dbReference>
<dbReference type="InterPro" id="IPR004837">
    <property type="entry name" value="NaCa_Exmemb"/>
</dbReference>
<keyword evidence="5" id="KW-0633">Potassium transport</keyword>